<dbReference type="GO" id="GO:0004633">
    <property type="term" value="F:phosphopantothenoylcysteine decarboxylase activity"/>
    <property type="evidence" value="ECO:0007669"/>
    <property type="project" value="UniProtKB-EC"/>
</dbReference>
<evidence type="ECO:0000256" key="1">
    <source>
        <dbReference type="ARBA" id="ARBA00022793"/>
    </source>
</evidence>
<dbReference type="PANTHER" id="PTHR14359:SF6">
    <property type="entry name" value="PHOSPHOPANTOTHENOYLCYSTEINE DECARBOXYLASE"/>
    <property type="match status" value="1"/>
</dbReference>
<comment type="caution">
    <text evidence="7">The sequence shown here is derived from an EMBL/GenBank/DDBJ whole genome shotgun (WGS) entry which is preliminary data.</text>
</comment>
<comment type="pathway">
    <text evidence="3 4">Cofactor biosynthesis; coenzyme A biosynthesis; CoA from (R)-pantothenate: step 3/5.</text>
</comment>
<feature type="binding site" evidence="3">
    <location>
        <position position="350"/>
    </location>
    <ligand>
        <name>CTP</name>
        <dbReference type="ChEBI" id="CHEBI:37563"/>
    </ligand>
</feature>
<reference evidence="7 8" key="1">
    <citation type="submission" date="2024-06" db="EMBL/GenBank/DDBJ databases">
        <title>Sorghum-associated microbial communities from plants grown in Nebraska, USA.</title>
        <authorList>
            <person name="Schachtman D."/>
        </authorList>
    </citation>
    <scope>NUCLEOTIDE SEQUENCE [LARGE SCALE GENOMIC DNA]</scope>
    <source>
        <strain evidence="7 8">2709</strain>
    </source>
</reference>
<dbReference type="EC" id="4.1.1.36" evidence="3"/>
<comment type="catalytic activity">
    <reaction evidence="3 4">
        <text>(R)-4'-phosphopantothenate + L-cysteine + CTP = N-[(R)-4-phosphopantothenoyl]-L-cysteine + CMP + diphosphate + H(+)</text>
        <dbReference type="Rhea" id="RHEA:19397"/>
        <dbReference type="ChEBI" id="CHEBI:10986"/>
        <dbReference type="ChEBI" id="CHEBI:15378"/>
        <dbReference type="ChEBI" id="CHEBI:33019"/>
        <dbReference type="ChEBI" id="CHEBI:35235"/>
        <dbReference type="ChEBI" id="CHEBI:37563"/>
        <dbReference type="ChEBI" id="CHEBI:59458"/>
        <dbReference type="ChEBI" id="CHEBI:60377"/>
        <dbReference type="EC" id="6.3.2.5"/>
    </reaction>
</comment>
<evidence type="ECO:0000313" key="7">
    <source>
        <dbReference type="EMBL" id="MET4579332.1"/>
    </source>
</evidence>
<accession>A0ABV2QE68</accession>
<keyword evidence="8" id="KW-1185">Reference proteome</keyword>
<keyword evidence="3 4" id="KW-0285">Flavoprotein</keyword>
<gene>
    <name evidence="3" type="primary">coaBC</name>
    <name evidence="7" type="ORF">ABIE13_004460</name>
</gene>
<feature type="binding site" evidence="3">
    <location>
        <begin position="368"/>
        <end position="371"/>
    </location>
    <ligand>
        <name>CTP</name>
        <dbReference type="ChEBI" id="CHEBI:37563"/>
    </ligand>
</feature>
<dbReference type="InterPro" id="IPR036551">
    <property type="entry name" value="Flavin_trans-like"/>
</dbReference>
<feature type="binding site" evidence="3">
    <location>
        <position position="408"/>
    </location>
    <ligand>
        <name>CTP</name>
        <dbReference type="ChEBI" id="CHEBI:37563"/>
    </ligand>
</feature>
<dbReference type="Gene3D" id="3.40.50.10300">
    <property type="entry name" value="CoaB-like"/>
    <property type="match status" value="1"/>
</dbReference>
<keyword evidence="3 4" id="KW-0436">Ligase</keyword>
<dbReference type="Pfam" id="PF04127">
    <property type="entry name" value="DFP"/>
    <property type="match status" value="1"/>
</dbReference>
<dbReference type="InterPro" id="IPR035929">
    <property type="entry name" value="CoaB-like_sf"/>
</dbReference>
<feature type="domain" description="DNA/pantothenate metabolism flavoprotein C-terminal" evidence="6">
    <location>
        <begin position="247"/>
        <end position="458"/>
    </location>
</feature>
<feature type="region of interest" description="Phosphopantothenate--cysteine ligase" evidence="3">
    <location>
        <begin position="252"/>
        <end position="465"/>
    </location>
</feature>
<dbReference type="GO" id="GO:0004632">
    <property type="term" value="F:phosphopantothenate--cysteine ligase activity"/>
    <property type="evidence" value="ECO:0007669"/>
    <property type="project" value="UniProtKB-EC"/>
</dbReference>
<feature type="region of interest" description="Phosphopantothenoylcysteine decarboxylase" evidence="3">
    <location>
        <begin position="1"/>
        <end position="251"/>
    </location>
</feature>
<feature type="active site" description="Proton donor" evidence="3">
    <location>
        <position position="220"/>
    </location>
</feature>
<dbReference type="Proteomes" id="UP001549320">
    <property type="component" value="Unassembled WGS sequence"/>
</dbReference>
<name>A0ABV2QE68_9BURK</name>
<keyword evidence="3" id="KW-0479">Metal-binding</keyword>
<evidence type="ECO:0000259" key="6">
    <source>
        <dbReference type="Pfam" id="PF04127"/>
    </source>
</evidence>
<dbReference type="EMBL" id="JBEPSH010000009">
    <property type="protein sequence ID" value="MET4579332.1"/>
    <property type="molecule type" value="Genomic_DNA"/>
</dbReference>
<evidence type="ECO:0000256" key="3">
    <source>
        <dbReference type="HAMAP-Rule" id="MF_02225"/>
    </source>
</evidence>
<keyword evidence="1 3" id="KW-0210">Decarboxylase</keyword>
<keyword evidence="3" id="KW-0511">Multifunctional enzyme</keyword>
<comment type="cofactor">
    <cofactor evidence="3">
        <name>Mg(2+)</name>
        <dbReference type="ChEBI" id="CHEBI:18420"/>
    </cofactor>
</comment>
<evidence type="ECO:0000256" key="4">
    <source>
        <dbReference type="RuleBase" id="RU364078"/>
    </source>
</evidence>
<feature type="binding site" evidence="3">
    <location>
        <position position="390"/>
    </location>
    <ligand>
        <name>CTP</name>
        <dbReference type="ChEBI" id="CHEBI:37563"/>
    </ligand>
</feature>
<dbReference type="InterPro" id="IPR003382">
    <property type="entry name" value="Flavoprotein"/>
</dbReference>
<comment type="caution">
    <text evidence="3">Lacks conserved residue(s) required for the propagation of feature annotation.</text>
</comment>
<dbReference type="PANTHER" id="PTHR14359">
    <property type="entry name" value="HOMO-OLIGOMERIC FLAVIN CONTAINING CYS DECARBOXYLASE FAMILY"/>
    <property type="match status" value="1"/>
</dbReference>
<dbReference type="InterPro" id="IPR007085">
    <property type="entry name" value="DNA/pantothenate-metab_flavo_C"/>
</dbReference>
<keyword evidence="3 4" id="KW-0288">FMN</keyword>
<feature type="domain" description="Flavoprotein" evidence="5">
    <location>
        <begin position="66"/>
        <end position="239"/>
    </location>
</feature>
<dbReference type="SUPFAM" id="SSF102645">
    <property type="entry name" value="CoaB-like"/>
    <property type="match status" value="1"/>
</dbReference>
<evidence type="ECO:0000256" key="2">
    <source>
        <dbReference type="ARBA" id="ARBA00023239"/>
    </source>
</evidence>
<comment type="similarity">
    <text evidence="3 4">In the N-terminal section; belongs to the HFCD (homo-oligomeric flavin containing Cys decarboxylase) superfamily.</text>
</comment>
<organism evidence="7 8">
    <name type="scientific">Ottowia thiooxydans</name>
    <dbReference type="NCBI Taxonomy" id="219182"/>
    <lineage>
        <taxon>Bacteria</taxon>
        <taxon>Pseudomonadati</taxon>
        <taxon>Pseudomonadota</taxon>
        <taxon>Betaproteobacteria</taxon>
        <taxon>Burkholderiales</taxon>
        <taxon>Comamonadaceae</taxon>
        <taxon>Ottowia</taxon>
    </lineage>
</organism>
<comment type="similarity">
    <text evidence="3 4">In the C-terminal section; belongs to the PPC synthetase family.</text>
</comment>
<comment type="catalytic activity">
    <reaction evidence="3 4">
        <text>N-[(R)-4-phosphopantothenoyl]-L-cysteine + H(+) = (R)-4'-phosphopantetheine + CO2</text>
        <dbReference type="Rhea" id="RHEA:16793"/>
        <dbReference type="ChEBI" id="CHEBI:15378"/>
        <dbReference type="ChEBI" id="CHEBI:16526"/>
        <dbReference type="ChEBI" id="CHEBI:59458"/>
        <dbReference type="ChEBI" id="CHEBI:61723"/>
        <dbReference type="EC" id="4.1.1.36"/>
    </reaction>
</comment>
<dbReference type="Pfam" id="PF02441">
    <property type="entry name" value="Flavoprotein"/>
    <property type="match status" value="1"/>
</dbReference>
<dbReference type="NCBIfam" id="TIGR00521">
    <property type="entry name" value="coaBC_dfp"/>
    <property type="match status" value="1"/>
</dbReference>
<sequence length="465" mass="49591">MTKASASARWEIPIIGARIDPLERFTIYSPAGLRDSEQIGNAFLARATLPGMNDWVQESGELSGRHIVLGLSGGAACFKAAVLCRSLVKAGATVQVVMTEAAERFMTSVTMQALSGRPVYTSQWDTRPDNGMAHINLSREADAILIAPASADFIAQLAQGRADELLALLCLARPSERVPLLLAPSMNREMWAHRATQRNLSQIVEDGAHVLGVAHGDQACGEFGDGRMLEADELLEELIAFLAPKPLAGQRVLVTAGPTFEAIDPVRGITNLSSGKMGFSIARAAREAGANVVLVAGPVHLPTPRGVLRVDVTSAEDMRRASVEHAESADIFVATAAVADWRPAEQAVHKIKKDGSGEVPHLSFVENPDILSEIAHSPRARSGELFCVGFAAESQDLLANAQAKRARKGVPLLVGNIGPATFGRDDNALLLVDDESARELPHASKRVLAQQLVAEIARRVSGWSA</sequence>
<comment type="pathway">
    <text evidence="3 4">Cofactor biosynthesis; coenzyme A biosynthesis; CoA from (R)-pantothenate: step 2/5.</text>
</comment>
<protein>
    <recommendedName>
        <fullName evidence="3">Coenzyme A biosynthesis bifunctional protein CoaBC</fullName>
    </recommendedName>
    <alternativeName>
        <fullName evidence="3">DNA/pantothenate metabolism flavoprotein</fullName>
    </alternativeName>
    <alternativeName>
        <fullName evidence="3">Phosphopantothenoylcysteine synthetase/decarboxylase</fullName>
        <shortName evidence="3">PPCS-PPCDC</shortName>
    </alternativeName>
    <domain>
        <recommendedName>
            <fullName evidence="3">Phosphopantothenoylcysteine decarboxylase</fullName>
            <shortName evidence="3">PPC decarboxylase</shortName>
            <shortName evidence="3">PPC-DC</shortName>
            <ecNumber evidence="3">4.1.1.36</ecNumber>
        </recommendedName>
        <alternativeName>
            <fullName evidence="3">CoaC</fullName>
        </alternativeName>
    </domain>
    <domain>
        <recommendedName>
            <fullName evidence="3">Phosphopantothenate--cysteine ligase</fullName>
            <ecNumber evidence="3">6.3.2.5</ecNumber>
        </recommendedName>
        <alternativeName>
            <fullName evidence="3">CoaB</fullName>
        </alternativeName>
        <alternativeName>
            <fullName evidence="3">Phosphopantothenoylcysteine synthetase</fullName>
            <shortName evidence="3">PPC synthetase</shortName>
            <shortName evidence="3">PPC-S</shortName>
        </alternativeName>
    </domain>
</protein>
<keyword evidence="2 3" id="KW-0456">Lyase</keyword>
<dbReference type="EC" id="6.3.2.5" evidence="3"/>
<keyword evidence="3" id="KW-0460">Magnesium</keyword>
<comment type="function">
    <text evidence="4">Catalyzes two steps in the biosynthesis of coenzyme A. In the first step cysteine is conjugated to 4'-phosphopantothenate to form 4-phosphopantothenoylcysteine, in the latter compound is decarboxylated to form 4'-phosphopantotheine.</text>
</comment>
<dbReference type="Gene3D" id="3.40.50.1950">
    <property type="entry name" value="Flavin prenyltransferase-like"/>
    <property type="match status" value="1"/>
</dbReference>
<evidence type="ECO:0000313" key="8">
    <source>
        <dbReference type="Proteomes" id="UP001549320"/>
    </source>
</evidence>
<comment type="cofactor">
    <cofactor evidence="3">
        <name>FMN</name>
        <dbReference type="ChEBI" id="CHEBI:58210"/>
    </cofactor>
    <text evidence="3">Binds 1 FMN per subunit.</text>
</comment>
<feature type="binding site" evidence="3">
    <location>
        <position position="404"/>
    </location>
    <ligand>
        <name>CTP</name>
        <dbReference type="ChEBI" id="CHEBI:37563"/>
    </ligand>
</feature>
<proteinExistence type="inferred from homology"/>
<comment type="function">
    <text evidence="3">Catalyzes two sequential steps in the biosynthesis of coenzyme A. In the first step cysteine is conjugated to 4'-phosphopantothenate to form 4-phosphopantothenoylcysteine. In the second step the latter compound is decarboxylated to form 4'-phosphopantotheine.</text>
</comment>
<dbReference type="InterPro" id="IPR005252">
    <property type="entry name" value="CoaBC"/>
</dbReference>
<dbReference type="HAMAP" id="MF_02225">
    <property type="entry name" value="CoaBC"/>
    <property type="match status" value="1"/>
</dbReference>
<feature type="binding site" evidence="3">
    <location>
        <position position="340"/>
    </location>
    <ligand>
        <name>CTP</name>
        <dbReference type="ChEBI" id="CHEBI:37563"/>
    </ligand>
</feature>
<dbReference type="SUPFAM" id="SSF52507">
    <property type="entry name" value="Homo-oligomeric flavin-containing Cys decarboxylases, HFCD"/>
    <property type="match status" value="1"/>
</dbReference>
<evidence type="ECO:0000259" key="5">
    <source>
        <dbReference type="Pfam" id="PF02441"/>
    </source>
</evidence>